<dbReference type="OrthoDB" id="441890at2759"/>
<dbReference type="HOGENOM" id="CLU_033444_1_0_1"/>
<dbReference type="RefSeq" id="XP_013255706.1">
    <property type="nucleotide sequence ID" value="XM_013400252.1"/>
</dbReference>
<organism evidence="3 4">
    <name type="scientific">Exophiala aquamarina CBS 119918</name>
    <dbReference type="NCBI Taxonomy" id="1182545"/>
    <lineage>
        <taxon>Eukaryota</taxon>
        <taxon>Fungi</taxon>
        <taxon>Dikarya</taxon>
        <taxon>Ascomycota</taxon>
        <taxon>Pezizomycotina</taxon>
        <taxon>Eurotiomycetes</taxon>
        <taxon>Chaetothyriomycetidae</taxon>
        <taxon>Chaetothyriales</taxon>
        <taxon>Herpotrichiellaceae</taxon>
        <taxon>Exophiala</taxon>
    </lineage>
</organism>
<keyword evidence="1" id="KW-0175">Coiled coil</keyword>
<reference evidence="3 4" key="1">
    <citation type="submission" date="2013-03" db="EMBL/GenBank/DDBJ databases">
        <title>The Genome Sequence of Exophiala aquamarina CBS 119918.</title>
        <authorList>
            <consortium name="The Broad Institute Genomics Platform"/>
            <person name="Cuomo C."/>
            <person name="de Hoog S."/>
            <person name="Gorbushina A."/>
            <person name="Walker B."/>
            <person name="Young S.K."/>
            <person name="Zeng Q."/>
            <person name="Gargeya S."/>
            <person name="Fitzgerald M."/>
            <person name="Haas B."/>
            <person name="Abouelleil A."/>
            <person name="Allen A.W."/>
            <person name="Alvarado L."/>
            <person name="Arachchi H.M."/>
            <person name="Berlin A.M."/>
            <person name="Chapman S.B."/>
            <person name="Gainer-Dewar J."/>
            <person name="Goldberg J."/>
            <person name="Griggs A."/>
            <person name="Gujja S."/>
            <person name="Hansen M."/>
            <person name="Howarth C."/>
            <person name="Imamovic A."/>
            <person name="Ireland A."/>
            <person name="Larimer J."/>
            <person name="McCowan C."/>
            <person name="Murphy C."/>
            <person name="Pearson M."/>
            <person name="Poon T.W."/>
            <person name="Priest M."/>
            <person name="Roberts A."/>
            <person name="Saif S."/>
            <person name="Shea T."/>
            <person name="Sisk P."/>
            <person name="Sykes S."/>
            <person name="Wortman J."/>
            <person name="Nusbaum C."/>
            <person name="Birren B."/>
        </authorList>
    </citation>
    <scope>NUCLEOTIDE SEQUENCE [LARGE SCALE GENOMIC DNA]</scope>
    <source>
        <strain evidence="3 4">CBS 119918</strain>
    </source>
</reference>
<dbReference type="PANTHER" id="PTHR13379:SF0">
    <property type="entry name" value="UPF0415 PROTEIN C7ORF25"/>
    <property type="match status" value="1"/>
</dbReference>
<dbReference type="GeneID" id="25285925"/>
<sequence length="563" mass="62551">MSVSDPQTISGTYYSAALYQNLRQRANALLQELNAFEAHVKSHKKEKEVEIRVFKRGIESEVKCLQNLAPLFPDEEQSDAMAHSCAGTDSPHLHVLKSSNLPFYESVWNIAKSCSRVTALSKRFHWEKKGKDFGSSTDQGGSSGTPQPDKSKRQHQKGVLVDIVANNGLEWIKISTIAEKRLLFEIAKAGWESYTADPCEDDSNESPSQIGGTGQSPAQLELVRMAHELRAASNCARAQFQHPHVRFVLPNIREGQIGDIDAVVADLRATGATVQCSPTLPSSCLFPDGCTPVQIAILDQLLPGYGHVHLTGKINLDCTILLAVISDVSHLRREHIPSNPHALSGVYHSAILRQMEAEESRSMLWNDIYPLLADQTLQCTSQAAQRMREIVQCMGTQSERERADIILGEGHCAKRSARDLRQLLAKRSIHAVPPDLQLPIKVIDFEPKDVLNPLTPDREERKPFPYIVAAQAMSLMRLSPINCSVFLYGWKKQILTFTSNRVVASGLLKVIGEVLDRLEYDAKFNDKDHAKFYGPQIHICETARSLIGKAKNKSPGRSTLQTL</sequence>
<proteinExistence type="predicted"/>
<evidence type="ECO:0000256" key="1">
    <source>
        <dbReference type="SAM" id="Coils"/>
    </source>
</evidence>
<keyword evidence="4" id="KW-1185">Reference proteome</keyword>
<evidence type="ECO:0000313" key="3">
    <source>
        <dbReference type="EMBL" id="KEF53116.1"/>
    </source>
</evidence>
<dbReference type="VEuPathDB" id="FungiDB:A1O9_11024"/>
<evidence type="ECO:0000313" key="4">
    <source>
        <dbReference type="Proteomes" id="UP000027920"/>
    </source>
</evidence>
<feature type="region of interest" description="Disordered" evidence="2">
    <location>
        <begin position="130"/>
        <end position="156"/>
    </location>
</feature>
<evidence type="ECO:0000256" key="2">
    <source>
        <dbReference type="SAM" id="MobiDB-lite"/>
    </source>
</evidence>
<name>A0A072NZT5_9EURO</name>
<dbReference type="PANTHER" id="PTHR13379">
    <property type="entry name" value="UNCHARACTERIZED DUF1308"/>
    <property type="match status" value="1"/>
</dbReference>
<dbReference type="EMBL" id="AMGV01000015">
    <property type="protein sequence ID" value="KEF53116.1"/>
    <property type="molecule type" value="Genomic_DNA"/>
</dbReference>
<evidence type="ECO:0008006" key="5">
    <source>
        <dbReference type="Google" id="ProtNLM"/>
    </source>
</evidence>
<dbReference type="AlphaFoldDB" id="A0A072NZT5"/>
<accession>A0A072NZT5</accession>
<gene>
    <name evidence="3" type="ORF">A1O9_11024</name>
</gene>
<feature type="coiled-coil region" evidence="1">
    <location>
        <begin position="19"/>
        <end position="46"/>
    </location>
</feature>
<dbReference type="STRING" id="1182545.A0A072NZT5"/>
<comment type="caution">
    <text evidence="3">The sequence shown here is derived from an EMBL/GenBank/DDBJ whole genome shotgun (WGS) entry which is preliminary data.</text>
</comment>
<dbReference type="Proteomes" id="UP000027920">
    <property type="component" value="Unassembled WGS sequence"/>
</dbReference>
<protein>
    <recommendedName>
        <fullName evidence="5">DUF1308 domain-containing protein</fullName>
    </recommendedName>
</protein>